<accession>A0AAD3HCL4</accession>
<feature type="compositionally biased region" description="Basic and acidic residues" evidence="1">
    <location>
        <begin position="1"/>
        <end position="20"/>
    </location>
</feature>
<gene>
    <name evidence="2" type="ORF">CTEN210_15368</name>
</gene>
<name>A0AAD3HCL4_9STRA</name>
<feature type="region of interest" description="Disordered" evidence="1">
    <location>
        <begin position="228"/>
        <end position="251"/>
    </location>
</feature>
<proteinExistence type="predicted"/>
<feature type="region of interest" description="Disordered" evidence="1">
    <location>
        <begin position="1"/>
        <end position="35"/>
    </location>
</feature>
<keyword evidence="3" id="KW-1185">Reference proteome</keyword>
<evidence type="ECO:0000313" key="2">
    <source>
        <dbReference type="EMBL" id="GFH58892.1"/>
    </source>
</evidence>
<feature type="compositionally biased region" description="Acidic residues" evidence="1">
    <location>
        <begin position="228"/>
        <end position="248"/>
    </location>
</feature>
<comment type="caution">
    <text evidence="2">The sequence shown here is derived from an EMBL/GenBank/DDBJ whole genome shotgun (WGS) entry which is preliminary data.</text>
</comment>
<dbReference type="Proteomes" id="UP001054902">
    <property type="component" value="Unassembled WGS sequence"/>
</dbReference>
<dbReference type="EMBL" id="BLLK01000062">
    <property type="protein sequence ID" value="GFH58892.1"/>
    <property type="molecule type" value="Genomic_DNA"/>
</dbReference>
<organism evidence="2 3">
    <name type="scientific">Chaetoceros tenuissimus</name>
    <dbReference type="NCBI Taxonomy" id="426638"/>
    <lineage>
        <taxon>Eukaryota</taxon>
        <taxon>Sar</taxon>
        <taxon>Stramenopiles</taxon>
        <taxon>Ochrophyta</taxon>
        <taxon>Bacillariophyta</taxon>
        <taxon>Coscinodiscophyceae</taxon>
        <taxon>Chaetocerotophycidae</taxon>
        <taxon>Chaetocerotales</taxon>
        <taxon>Chaetocerotaceae</taxon>
        <taxon>Chaetoceros</taxon>
    </lineage>
</organism>
<dbReference type="AlphaFoldDB" id="A0AAD3HCL4"/>
<evidence type="ECO:0000313" key="3">
    <source>
        <dbReference type="Proteomes" id="UP001054902"/>
    </source>
</evidence>
<protein>
    <submittedName>
        <fullName evidence="2">Uncharacterized protein</fullName>
    </submittedName>
</protein>
<sequence>MSSHTEVSKKRAADAEQRENGKKKRIFGSTPRVECSPEIPSDTLLQAWAHYRSFLDSQEEDEPEYDYLLEIIELLQPFVSISTKEQEESFEPDLSSVHSLLPAIISSSYLHLADHTISQGFDNYDDNSADLENPVDYLEKSLQHFPWNAAASSMLANYYRMNMLASLDEICTLYEKAAAQSNMLRKIAIDKLNEEDEEEEEESDFPHVKELVELLIIDGMVDCEFIGEENEEDENDEDKSEETIESSEDYSTSAVEATSSFMASLIHSTLQNHDKALQYLSKFDFTHRIHPNVWKAAIDKEFLDEKMSESAKYSDDNLSFIPKSFEGNGVLPNHLYEKMCKVFSPSAAFWKESNYHNRGYYSFFEDITDETKKEPKHLIDDVVLNYLLPRAQSAVPSAKIVGFEFWAHSRLLKANLGHQLHFDTDEALLGQEKSITHPCVSSVLYLTGNESQDKKTAGSTIVFNQTPDSSVASKAFISYAHDRKYMIFPGECLHGVLPCPGGPSKDNSSKPIERLTFMVGFWTRRVPDRMKERKLYGPCSPLPEDNDEHTWIREIKEGYEKSGVDNPKDIVDFEESFLPCISPAWEDIADIVECSQDAKLDVPNGLDHRFYVKDASKCFRESLFRDEDTFDC</sequence>
<reference evidence="2 3" key="1">
    <citation type="journal article" date="2021" name="Sci. Rep.">
        <title>The genome of the diatom Chaetoceros tenuissimus carries an ancient integrated fragment of an extant virus.</title>
        <authorList>
            <person name="Hongo Y."/>
            <person name="Kimura K."/>
            <person name="Takaki Y."/>
            <person name="Yoshida Y."/>
            <person name="Baba S."/>
            <person name="Kobayashi G."/>
            <person name="Nagasaki K."/>
            <person name="Hano T."/>
            <person name="Tomaru Y."/>
        </authorList>
    </citation>
    <scope>NUCLEOTIDE SEQUENCE [LARGE SCALE GENOMIC DNA]</scope>
    <source>
        <strain evidence="2 3">NIES-3715</strain>
    </source>
</reference>
<evidence type="ECO:0000256" key="1">
    <source>
        <dbReference type="SAM" id="MobiDB-lite"/>
    </source>
</evidence>